<dbReference type="AlphaFoldDB" id="A0A3A8F565"/>
<proteinExistence type="predicted"/>
<evidence type="ECO:0000313" key="2">
    <source>
        <dbReference type="Proteomes" id="UP000269001"/>
    </source>
</evidence>
<comment type="caution">
    <text evidence="1">The sequence shown here is derived from an EMBL/GenBank/DDBJ whole genome shotgun (WGS) entry which is preliminary data.</text>
</comment>
<name>A0A3A8F565_9GAMM</name>
<keyword evidence="2" id="KW-1185">Reference proteome</keyword>
<gene>
    <name evidence="1" type="ORF">D7V21_01555</name>
</gene>
<sequence length="295" mass="34033">MNLFELLKSCSVTSLEDMQLPTYLMGSFRRKSISFFNGLTDEKTTVYWFQSKSFSIDLRLSDPMYTPISERQGWIGDTIWDSEKELLSWNIRESYQPRIQWPEPAKLFPIGNCILEFAPSGAYVEDWRQQSSSGLFCGLRLYQTEHLHSQQKFAMDGGLIIAGEHLAYVQSRLPFVQQQLENISVLNDAIQNQQIDASLVENYQVSIALNGQTIQFSTQSCLVNTTLDLDNFEMDKLGNITQIKEIEGVLYRLYFSLDMYQPDFQFEQQTSTTASAQQWLDQEKSHLLKHAVIVK</sequence>
<organism evidence="1 2">
    <name type="scientific">Acinetobacter guerrae</name>
    <dbReference type="NCBI Taxonomy" id="1843371"/>
    <lineage>
        <taxon>Bacteria</taxon>
        <taxon>Pseudomonadati</taxon>
        <taxon>Pseudomonadota</taxon>
        <taxon>Gammaproteobacteria</taxon>
        <taxon>Moraxellales</taxon>
        <taxon>Moraxellaceae</taxon>
        <taxon>Acinetobacter</taxon>
    </lineage>
</organism>
<reference evidence="1 2" key="1">
    <citation type="submission" date="2018-09" db="EMBL/GenBank/DDBJ databases">
        <title>The draft genome of Acinetobacter spp. strains.</title>
        <authorList>
            <person name="Qin J."/>
            <person name="Feng Y."/>
            <person name="Zong Z."/>
        </authorList>
    </citation>
    <scope>NUCLEOTIDE SEQUENCE [LARGE SCALE GENOMIC DNA]</scope>
    <source>
        <strain evidence="1 2">WCHAc060096</strain>
    </source>
</reference>
<dbReference type="Proteomes" id="UP000269001">
    <property type="component" value="Unassembled WGS sequence"/>
</dbReference>
<evidence type="ECO:0000313" key="1">
    <source>
        <dbReference type="EMBL" id="RKG36301.1"/>
    </source>
</evidence>
<protein>
    <submittedName>
        <fullName evidence="1">Uncharacterized protein</fullName>
    </submittedName>
</protein>
<dbReference type="EMBL" id="RAXU01000001">
    <property type="protein sequence ID" value="RKG36301.1"/>
    <property type="molecule type" value="Genomic_DNA"/>
</dbReference>
<accession>A0A3A8F565</accession>
<dbReference type="RefSeq" id="WP_120368764.1">
    <property type="nucleotide sequence ID" value="NZ_RAXU01000001.1"/>
</dbReference>